<dbReference type="Proteomes" id="UP000249723">
    <property type="component" value="Unassembled WGS sequence"/>
</dbReference>
<dbReference type="InterPro" id="IPR011992">
    <property type="entry name" value="EF-hand-dom_pair"/>
</dbReference>
<evidence type="ECO:0000313" key="11">
    <source>
        <dbReference type="Proteomes" id="UP000249723"/>
    </source>
</evidence>
<feature type="domain" description="EF-hand" evidence="9">
    <location>
        <begin position="204"/>
        <end position="239"/>
    </location>
</feature>
<evidence type="ECO:0000256" key="4">
    <source>
        <dbReference type="ARBA" id="ARBA00022737"/>
    </source>
</evidence>
<evidence type="ECO:0000259" key="9">
    <source>
        <dbReference type="PROSITE" id="PS50222"/>
    </source>
</evidence>
<dbReference type="PRINTS" id="PR00450">
    <property type="entry name" value="RECOVERIN"/>
</dbReference>
<dbReference type="FunFam" id="1.10.238.10:FF:000009">
    <property type="entry name" value="Visinin-like protein 1"/>
    <property type="match status" value="1"/>
</dbReference>
<comment type="similarity">
    <text evidence="1">Belongs to the recoverin family.</text>
</comment>
<keyword evidence="2" id="KW-0519">Myristate</keyword>
<dbReference type="InterPro" id="IPR028846">
    <property type="entry name" value="Recoverin"/>
</dbReference>
<dbReference type="GO" id="GO:0005829">
    <property type="term" value="C:cytosol"/>
    <property type="evidence" value="ECO:0007669"/>
    <property type="project" value="TreeGrafter"/>
</dbReference>
<dbReference type="SMART" id="SM00054">
    <property type="entry name" value="EFh"/>
    <property type="match status" value="3"/>
</dbReference>
<feature type="domain" description="EF-hand" evidence="9">
    <location>
        <begin position="252"/>
        <end position="287"/>
    </location>
</feature>
<dbReference type="PROSITE" id="PS50222">
    <property type="entry name" value="EF_HAND_2"/>
    <property type="match status" value="3"/>
</dbReference>
<dbReference type="Pfam" id="PF13499">
    <property type="entry name" value="EF-hand_7"/>
    <property type="match status" value="1"/>
</dbReference>
<dbReference type="STRING" id="289078.A0A2X0KRC3"/>
<evidence type="ECO:0000256" key="1">
    <source>
        <dbReference type="ARBA" id="ARBA00006049"/>
    </source>
</evidence>
<evidence type="ECO:0000256" key="8">
    <source>
        <dbReference type="SAM" id="MobiDB-lite"/>
    </source>
</evidence>
<dbReference type="AlphaFoldDB" id="A0A2X0KRC3"/>
<keyword evidence="3" id="KW-0479">Metal-binding</keyword>
<evidence type="ECO:0000256" key="2">
    <source>
        <dbReference type="ARBA" id="ARBA00022707"/>
    </source>
</evidence>
<keyword evidence="11" id="KW-1185">Reference proteome</keyword>
<dbReference type="PROSITE" id="PS00018">
    <property type="entry name" value="EF_HAND_1"/>
    <property type="match status" value="3"/>
</dbReference>
<feature type="region of interest" description="Disordered" evidence="8">
    <location>
        <begin position="73"/>
        <end position="105"/>
    </location>
</feature>
<dbReference type="InterPro" id="IPR002048">
    <property type="entry name" value="EF_hand_dom"/>
</dbReference>
<dbReference type="PANTHER" id="PTHR23055:SF178">
    <property type="entry name" value="NEUROCALCIN HOMOLOG"/>
    <property type="match status" value="1"/>
</dbReference>
<dbReference type="OrthoDB" id="191686at2759"/>
<accession>A0A2X0KRC3</accession>
<dbReference type="GO" id="GO:0005509">
    <property type="term" value="F:calcium ion binding"/>
    <property type="evidence" value="ECO:0007669"/>
    <property type="project" value="InterPro"/>
</dbReference>
<evidence type="ECO:0000313" key="10">
    <source>
        <dbReference type="EMBL" id="SCZ90208.1"/>
    </source>
</evidence>
<name>A0A2X0KRC3_9BASI</name>
<sequence length="298" mass="34024">MVEKRRTQESRRKGFCVSDTNKETSLEHFDFSSAPPAEKPKSGFHSGCQGHACGTWHCHAEYAAGVGIHEGQRGTAKHKARAQQNDCERQRAPAAGGKSQSKLSPEDLKDLQKNTYYRNVDQAFMIRGDLDKKELQQWYKGFVKDCPSGVLNQDEFARIYKQFFPFGNPKAFAEHVFKVFDKNNNGTIDFREFICALSITSRGQLDEKLQWAFQLYDINSDGTITYDEMLKIVTAIYDMTGEMVKLPPDEDTPTKRVDKIFRLMDLNHDHQLTFEEFKEGSKKDPTIVQALSLYDGLV</sequence>
<dbReference type="EMBL" id="FMWP01000014">
    <property type="protein sequence ID" value="SCZ90208.1"/>
    <property type="molecule type" value="Genomic_DNA"/>
</dbReference>
<protein>
    <recommendedName>
        <fullName evidence="7">Calcium-binding protein NCS-1</fullName>
    </recommendedName>
</protein>
<proteinExistence type="inferred from homology"/>
<dbReference type="PANTHER" id="PTHR23055">
    <property type="entry name" value="CALCIUM BINDING PROTEINS"/>
    <property type="match status" value="1"/>
</dbReference>
<dbReference type="GO" id="GO:0016020">
    <property type="term" value="C:membrane"/>
    <property type="evidence" value="ECO:0007669"/>
    <property type="project" value="TreeGrafter"/>
</dbReference>
<dbReference type="Gene3D" id="1.10.238.10">
    <property type="entry name" value="EF-hand"/>
    <property type="match status" value="1"/>
</dbReference>
<gene>
    <name evidence="10" type="ORF">BZ3500_MVSOF-1268-A1-R1_CHR1-3G01840</name>
</gene>
<dbReference type="Pfam" id="PF00036">
    <property type="entry name" value="EF-hand_1"/>
    <property type="match status" value="1"/>
</dbReference>
<keyword evidence="4" id="KW-0677">Repeat</keyword>
<evidence type="ECO:0000256" key="3">
    <source>
        <dbReference type="ARBA" id="ARBA00022723"/>
    </source>
</evidence>
<dbReference type="CDD" id="cd00051">
    <property type="entry name" value="EFh"/>
    <property type="match status" value="2"/>
</dbReference>
<organism evidence="10 11">
    <name type="scientific">Microbotryum saponariae</name>
    <dbReference type="NCBI Taxonomy" id="289078"/>
    <lineage>
        <taxon>Eukaryota</taxon>
        <taxon>Fungi</taxon>
        <taxon>Dikarya</taxon>
        <taxon>Basidiomycota</taxon>
        <taxon>Pucciniomycotina</taxon>
        <taxon>Microbotryomycetes</taxon>
        <taxon>Microbotryales</taxon>
        <taxon>Microbotryaceae</taxon>
        <taxon>Microbotryum</taxon>
    </lineage>
</organism>
<keyword evidence="5" id="KW-0106">Calcium</keyword>
<evidence type="ECO:0000256" key="5">
    <source>
        <dbReference type="ARBA" id="ARBA00022837"/>
    </source>
</evidence>
<feature type="domain" description="EF-hand" evidence="9">
    <location>
        <begin position="168"/>
        <end position="203"/>
    </location>
</feature>
<dbReference type="GO" id="GO:0008047">
    <property type="term" value="F:enzyme activator activity"/>
    <property type="evidence" value="ECO:0007669"/>
    <property type="project" value="UniProtKB-ARBA"/>
</dbReference>
<dbReference type="InterPro" id="IPR018247">
    <property type="entry name" value="EF_Hand_1_Ca_BS"/>
</dbReference>
<reference evidence="11" key="1">
    <citation type="submission" date="2016-10" db="EMBL/GenBank/DDBJ databases">
        <authorList>
            <person name="Jeantristanb JTB J.-T."/>
            <person name="Ricardo R."/>
        </authorList>
    </citation>
    <scope>NUCLEOTIDE SEQUENCE [LARGE SCALE GENOMIC DNA]</scope>
</reference>
<keyword evidence="6" id="KW-0449">Lipoprotein</keyword>
<evidence type="ECO:0000256" key="6">
    <source>
        <dbReference type="ARBA" id="ARBA00023288"/>
    </source>
</evidence>
<evidence type="ECO:0000256" key="7">
    <source>
        <dbReference type="ARBA" id="ARBA00071944"/>
    </source>
</evidence>
<dbReference type="SUPFAM" id="SSF47473">
    <property type="entry name" value="EF-hand"/>
    <property type="match status" value="1"/>
</dbReference>